<dbReference type="EMBL" id="BAABME010000917">
    <property type="protein sequence ID" value="GAA0146361.1"/>
    <property type="molecule type" value="Genomic_DNA"/>
</dbReference>
<reference evidence="1 2" key="1">
    <citation type="submission" date="2024-01" db="EMBL/GenBank/DDBJ databases">
        <title>The complete chloroplast genome sequence of Lithospermum erythrorhizon: insights into the phylogenetic relationship among Boraginaceae species and the maternal lineages of purple gromwells.</title>
        <authorList>
            <person name="Okada T."/>
            <person name="Watanabe K."/>
        </authorList>
    </citation>
    <scope>NUCLEOTIDE SEQUENCE [LARGE SCALE GENOMIC DNA]</scope>
</reference>
<comment type="caution">
    <text evidence="1">The sequence shown here is derived from an EMBL/GenBank/DDBJ whole genome shotgun (WGS) entry which is preliminary data.</text>
</comment>
<keyword evidence="2" id="KW-1185">Reference proteome</keyword>
<sequence>MLGVDPEISLHKLHLDSSYKPVKQKKRNFSEEKNLAIEEVILLEGHAFWAKKCWSCLLEDGQRHLLGLDR</sequence>
<evidence type="ECO:0000313" key="2">
    <source>
        <dbReference type="Proteomes" id="UP001454036"/>
    </source>
</evidence>
<protein>
    <submittedName>
        <fullName evidence="1">Uncharacterized protein</fullName>
    </submittedName>
</protein>
<gene>
    <name evidence="1" type="ORF">LIER_06339</name>
</gene>
<proteinExistence type="predicted"/>
<evidence type="ECO:0000313" key="1">
    <source>
        <dbReference type="EMBL" id="GAA0146361.1"/>
    </source>
</evidence>
<dbReference type="Proteomes" id="UP001454036">
    <property type="component" value="Unassembled WGS sequence"/>
</dbReference>
<name>A0AAV3P6M3_LITER</name>
<organism evidence="1 2">
    <name type="scientific">Lithospermum erythrorhizon</name>
    <name type="common">Purple gromwell</name>
    <name type="synonym">Lithospermum officinale var. erythrorhizon</name>
    <dbReference type="NCBI Taxonomy" id="34254"/>
    <lineage>
        <taxon>Eukaryota</taxon>
        <taxon>Viridiplantae</taxon>
        <taxon>Streptophyta</taxon>
        <taxon>Embryophyta</taxon>
        <taxon>Tracheophyta</taxon>
        <taxon>Spermatophyta</taxon>
        <taxon>Magnoliopsida</taxon>
        <taxon>eudicotyledons</taxon>
        <taxon>Gunneridae</taxon>
        <taxon>Pentapetalae</taxon>
        <taxon>asterids</taxon>
        <taxon>lamiids</taxon>
        <taxon>Boraginales</taxon>
        <taxon>Boraginaceae</taxon>
        <taxon>Boraginoideae</taxon>
        <taxon>Lithospermeae</taxon>
        <taxon>Lithospermum</taxon>
    </lineage>
</organism>
<dbReference type="AlphaFoldDB" id="A0AAV3P6M3"/>
<accession>A0AAV3P6M3</accession>